<dbReference type="Proteomes" id="UP001228446">
    <property type="component" value="Unassembled WGS sequence"/>
</dbReference>
<feature type="domain" description="Reverse transcriptase" evidence="2">
    <location>
        <begin position="1"/>
        <end position="335"/>
    </location>
</feature>
<evidence type="ECO:0000256" key="1">
    <source>
        <dbReference type="ARBA" id="ARBA00022763"/>
    </source>
</evidence>
<evidence type="ECO:0000259" key="2">
    <source>
        <dbReference type="PROSITE" id="PS50878"/>
    </source>
</evidence>
<proteinExistence type="predicted"/>
<keyword evidence="4" id="KW-1185">Reference proteome</keyword>
<gene>
    <name evidence="3" type="ORF">RFF62_03200</name>
</gene>
<name>A0ABU1B309_9STRE</name>
<dbReference type="PROSITE" id="PS50878">
    <property type="entry name" value="RT_POL"/>
    <property type="match status" value="1"/>
</dbReference>
<dbReference type="EMBL" id="JAVIBX010000007">
    <property type="protein sequence ID" value="MDQ8832802.1"/>
    <property type="molecule type" value="Genomic_DNA"/>
</dbReference>
<evidence type="ECO:0000313" key="4">
    <source>
        <dbReference type="Proteomes" id="UP001228446"/>
    </source>
</evidence>
<sequence length="441" mass="52101">MPKLFTYTSKQYKHIDKKISFSKVRNYVLNPLCVARHSFLPLIHYDLIFEKYARQSRNGEIKAVVKEKKRSIYYAGHLDSYIYRYYSDMLNEKYDIWANENNIDDLSVAYRANKHSQSSIHFAANAISKIFESTTSLIVIGDFESYFDMLDHFLLKQRLTKVLKVNYLSEDWYNIFKSVTKFGYLSKKELEQETTGAKGAYFNNLKEFRSYRKVHKVQHNTNLFGIPQGSPISGVLANIYAIDFDMEMNQVAIQYGGFYQRYSDDFILVLPLKRVNSSRIIDFTNTILEKIEELSNGNKIRIQKEKLECKLYHQRQIMDIAQFETSQIDYLGFTFDGLNVKIREKSIGKFYRSARKLIHKSHVIKQRKALKKLPNRHKIYSLYTDFGVSKLYRSNFIDYAKRAQRIFDDISPSTHNRMMEQIKNRKKIIEKALGYKIHSKI</sequence>
<keyword evidence="3" id="KW-0548">Nucleotidyltransferase</keyword>
<comment type="caution">
    <text evidence="3">The sequence shown here is derived from an EMBL/GenBank/DDBJ whole genome shotgun (WGS) entry which is preliminary data.</text>
</comment>
<dbReference type="InterPro" id="IPR000477">
    <property type="entry name" value="RT_dom"/>
</dbReference>
<dbReference type="Pfam" id="PF00078">
    <property type="entry name" value="RVT_1"/>
    <property type="match status" value="1"/>
</dbReference>
<keyword evidence="1" id="KW-0227">DNA damage</keyword>
<dbReference type="SUPFAM" id="SSF56672">
    <property type="entry name" value="DNA/RNA polymerases"/>
    <property type="match status" value="1"/>
</dbReference>
<dbReference type="RefSeq" id="WP_308938000.1">
    <property type="nucleotide sequence ID" value="NZ_JAVIBP010000009.1"/>
</dbReference>
<dbReference type="InterPro" id="IPR043502">
    <property type="entry name" value="DNA/RNA_pol_sf"/>
</dbReference>
<dbReference type="GO" id="GO:0003964">
    <property type="term" value="F:RNA-directed DNA polymerase activity"/>
    <property type="evidence" value="ECO:0007669"/>
    <property type="project" value="UniProtKB-KW"/>
</dbReference>
<keyword evidence="3" id="KW-0695">RNA-directed DNA polymerase</keyword>
<protein>
    <submittedName>
        <fullName evidence="3">Reverse transcriptase domain-containing protein</fullName>
    </submittedName>
</protein>
<evidence type="ECO:0000313" key="3">
    <source>
        <dbReference type="EMBL" id="MDQ8832802.1"/>
    </source>
</evidence>
<keyword evidence="3" id="KW-0808">Transferase</keyword>
<reference evidence="3 4" key="1">
    <citation type="submission" date="2023-08" db="EMBL/GenBank/DDBJ databases">
        <title>Streptococcus ruminantium-associated sheep mastitis outbreak detected in Italy is distinct from bovine isolates.</title>
        <authorList>
            <person name="Rosa M.N."/>
            <person name="Vezina B."/>
            <person name="Tola S."/>
        </authorList>
    </citation>
    <scope>NUCLEOTIDE SEQUENCE [LARGE SCALE GENOMIC DNA]</scope>
    <source>
        <strain evidence="3 4">OM6730</strain>
    </source>
</reference>
<accession>A0ABU1B309</accession>
<organism evidence="3 4">
    <name type="scientific">Streptococcus ruminantium</name>
    <dbReference type="NCBI Taxonomy" id="1917441"/>
    <lineage>
        <taxon>Bacteria</taxon>
        <taxon>Bacillati</taxon>
        <taxon>Bacillota</taxon>
        <taxon>Bacilli</taxon>
        <taxon>Lactobacillales</taxon>
        <taxon>Streptococcaceae</taxon>
        <taxon>Streptococcus</taxon>
    </lineage>
</organism>